<dbReference type="Proteomes" id="UP000518904">
    <property type="component" value="Unassembled WGS sequence"/>
</dbReference>
<dbReference type="AlphaFoldDB" id="A0A072FTB5"/>
<dbReference type="PROSITE" id="PS51352">
    <property type="entry name" value="THIOREDOXIN_2"/>
    <property type="match status" value="1"/>
</dbReference>
<dbReference type="SUPFAM" id="SSF52833">
    <property type="entry name" value="Thioredoxin-like"/>
    <property type="match status" value="1"/>
</dbReference>
<accession>A0A072FTB5</accession>
<dbReference type="InterPro" id="IPR051470">
    <property type="entry name" value="Thiol:disulfide_interchange"/>
</dbReference>
<name>A0A072FTB5_VIBPH</name>
<dbReference type="InterPro" id="IPR036249">
    <property type="entry name" value="Thioredoxin-like_sf"/>
</dbReference>
<dbReference type="InterPro" id="IPR013766">
    <property type="entry name" value="Thioredoxin_domain"/>
</dbReference>
<reference evidence="1 2" key="1">
    <citation type="submission" date="2020-04" db="EMBL/GenBank/DDBJ databases">
        <title>Whole-genome sequencing of Vibrio spp. from China reveals different genetic environments of blaCTX-M-14 among diverse lineages.</title>
        <authorList>
            <person name="Zheng Z."/>
            <person name="Ye L."/>
            <person name="Chen S."/>
        </authorList>
    </citation>
    <scope>NUCLEOTIDE SEQUENCE [LARGE SCALE GENOMIC DNA]</scope>
    <source>
        <strain evidence="1 2">Vb0551</strain>
    </source>
</reference>
<organism evidence="1 2">
    <name type="scientific">Vibrio parahaemolyticus</name>
    <dbReference type="NCBI Taxonomy" id="670"/>
    <lineage>
        <taxon>Bacteria</taxon>
        <taxon>Pseudomonadati</taxon>
        <taxon>Pseudomonadota</taxon>
        <taxon>Gammaproteobacteria</taxon>
        <taxon>Vibrionales</taxon>
        <taxon>Vibrionaceae</taxon>
        <taxon>Vibrio</taxon>
    </lineage>
</organism>
<dbReference type="PANTHER" id="PTHR35272">
    <property type="entry name" value="THIOL:DISULFIDE INTERCHANGE PROTEIN DSBC-RELATED"/>
    <property type="match status" value="1"/>
</dbReference>
<dbReference type="EMBL" id="JABCLB010001107">
    <property type="protein sequence ID" value="NMU83094.1"/>
    <property type="molecule type" value="Genomic_DNA"/>
</dbReference>
<dbReference type="RefSeq" id="WP_005458356.1">
    <property type="nucleotide sequence ID" value="NZ_CAWMVE010000034.1"/>
</dbReference>
<dbReference type="PANTHER" id="PTHR35272:SF3">
    <property type="entry name" value="THIOL:DISULFIDE INTERCHANGE PROTEIN DSBC"/>
    <property type="match status" value="1"/>
</dbReference>
<proteinExistence type="predicted"/>
<dbReference type="CDD" id="cd03023">
    <property type="entry name" value="DsbA_Com1_like"/>
    <property type="match status" value="1"/>
</dbReference>
<dbReference type="InterPro" id="IPR012336">
    <property type="entry name" value="Thioredoxin-like_fold"/>
</dbReference>
<dbReference type="Pfam" id="PF13462">
    <property type="entry name" value="Thioredoxin_4"/>
    <property type="match status" value="1"/>
</dbReference>
<gene>
    <name evidence="1" type="ORF">HKB16_09370</name>
</gene>
<dbReference type="Gene3D" id="3.40.30.10">
    <property type="entry name" value="Glutaredoxin"/>
    <property type="match status" value="1"/>
</dbReference>
<sequence length="238" mass="27162">MTFTRTLLALTMAIVPAVSFASEKTSEQKLEEITQILKENPQILDSLHQNLQEYIAYQQSFGDTLKEVRHYLNDGKHSSFGAETPELTIINVTDYSCPFCKRLEGELVKVGKEYPQIKVLNLNVSFKEQYEKNGYNSASYALNVWQNQRDKYEQVHELLVKKPGAHDARSLKQIAKKTGTEAQLVDDKETKALLDKNYQYFTQLGLRGTPALIINDQIIPGYVPFDELEKVIDQELAN</sequence>
<evidence type="ECO:0000313" key="1">
    <source>
        <dbReference type="EMBL" id="NMU83094.1"/>
    </source>
</evidence>
<comment type="caution">
    <text evidence="1">The sequence shown here is derived from an EMBL/GenBank/DDBJ whole genome shotgun (WGS) entry which is preliminary data.</text>
</comment>
<protein>
    <submittedName>
        <fullName evidence="1">DsbA family protein</fullName>
    </submittedName>
</protein>
<evidence type="ECO:0000313" key="2">
    <source>
        <dbReference type="Proteomes" id="UP000518904"/>
    </source>
</evidence>